<evidence type="ECO:0000259" key="7">
    <source>
        <dbReference type="Pfam" id="PF00003"/>
    </source>
</evidence>
<dbReference type="GO" id="GO:0004930">
    <property type="term" value="F:G protein-coupled receptor activity"/>
    <property type="evidence" value="ECO:0007669"/>
    <property type="project" value="InterPro"/>
</dbReference>
<organism evidence="8 9">
    <name type="scientific">Coemansia pectinata</name>
    <dbReference type="NCBI Taxonomy" id="1052879"/>
    <lineage>
        <taxon>Eukaryota</taxon>
        <taxon>Fungi</taxon>
        <taxon>Fungi incertae sedis</taxon>
        <taxon>Zoopagomycota</taxon>
        <taxon>Kickxellomycotina</taxon>
        <taxon>Kickxellomycetes</taxon>
        <taxon>Kickxellales</taxon>
        <taxon>Kickxellaceae</taxon>
        <taxon>Coemansia</taxon>
    </lineage>
</organism>
<protein>
    <recommendedName>
        <fullName evidence="7">G-protein coupled receptors family 3 profile domain-containing protein</fullName>
    </recommendedName>
</protein>
<keyword evidence="3 6" id="KW-1133">Transmembrane helix</keyword>
<keyword evidence="9" id="KW-1185">Reference proteome</keyword>
<reference evidence="8" key="1">
    <citation type="submission" date="2022-07" db="EMBL/GenBank/DDBJ databases">
        <title>Phylogenomic reconstructions and comparative analyses of Kickxellomycotina fungi.</title>
        <authorList>
            <person name="Reynolds N.K."/>
            <person name="Stajich J.E."/>
            <person name="Barry K."/>
            <person name="Grigoriev I.V."/>
            <person name="Crous P."/>
            <person name="Smith M.E."/>
        </authorList>
    </citation>
    <scope>NUCLEOTIDE SEQUENCE</scope>
    <source>
        <strain evidence="8">BCRC 34297</strain>
    </source>
</reference>
<dbReference type="OrthoDB" id="5548522at2759"/>
<comment type="caution">
    <text evidence="8">The sequence shown here is derived from an EMBL/GenBank/DDBJ whole genome shotgun (WGS) entry which is preliminary data.</text>
</comment>
<accession>A0A9W8H2X4</accession>
<feature type="domain" description="G-protein coupled receptors family 3 profile" evidence="7">
    <location>
        <begin position="35"/>
        <end position="266"/>
    </location>
</feature>
<dbReference type="Proteomes" id="UP001140011">
    <property type="component" value="Unassembled WGS sequence"/>
</dbReference>
<feature type="region of interest" description="Disordered" evidence="5">
    <location>
        <begin position="371"/>
        <end position="412"/>
    </location>
</feature>
<evidence type="ECO:0000313" key="8">
    <source>
        <dbReference type="EMBL" id="KAJ2756855.1"/>
    </source>
</evidence>
<dbReference type="EMBL" id="JANBUH010000014">
    <property type="protein sequence ID" value="KAJ2756855.1"/>
    <property type="molecule type" value="Genomic_DNA"/>
</dbReference>
<evidence type="ECO:0000313" key="9">
    <source>
        <dbReference type="Proteomes" id="UP001140011"/>
    </source>
</evidence>
<keyword evidence="2 6" id="KW-0812">Transmembrane</keyword>
<comment type="subcellular location">
    <subcellularLocation>
        <location evidence="1">Membrane</location>
        <topology evidence="1">Multi-pass membrane protein</topology>
    </subcellularLocation>
</comment>
<name>A0A9W8H2X4_9FUNG</name>
<evidence type="ECO:0000256" key="1">
    <source>
        <dbReference type="ARBA" id="ARBA00004141"/>
    </source>
</evidence>
<dbReference type="Pfam" id="PF00003">
    <property type="entry name" value="7tm_3"/>
    <property type="match status" value="1"/>
</dbReference>
<evidence type="ECO:0000256" key="2">
    <source>
        <dbReference type="ARBA" id="ARBA00022692"/>
    </source>
</evidence>
<dbReference type="GO" id="GO:0016020">
    <property type="term" value="C:membrane"/>
    <property type="evidence" value="ECO:0007669"/>
    <property type="project" value="UniProtKB-SubCell"/>
</dbReference>
<feature type="compositionally biased region" description="Polar residues" evidence="5">
    <location>
        <begin position="451"/>
        <end position="471"/>
    </location>
</feature>
<feature type="compositionally biased region" description="Polar residues" evidence="5">
    <location>
        <begin position="387"/>
        <end position="402"/>
    </location>
</feature>
<feature type="region of interest" description="Disordered" evidence="5">
    <location>
        <begin position="451"/>
        <end position="480"/>
    </location>
</feature>
<feature type="transmembrane region" description="Helical" evidence="6">
    <location>
        <begin position="35"/>
        <end position="57"/>
    </location>
</feature>
<proteinExistence type="predicted"/>
<feature type="transmembrane region" description="Helical" evidence="6">
    <location>
        <begin position="145"/>
        <end position="166"/>
    </location>
</feature>
<dbReference type="InterPro" id="IPR017978">
    <property type="entry name" value="GPCR_3_C"/>
</dbReference>
<feature type="transmembrane region" description="Helical" evidence="6">
    <location>
        <begin position="105"/>
        <end position="125"/>
    </location>
</feature>
<feature type="transmembrane region" description="Helical" evidence="6">
    <location>
        <begin position="186"/>
        <end position="209"/>
    </location>
</feature>
<feature type="transmembrane region" description="Helical" evidence="6">
    <location>
        <begin position="221"/>
        <end position="242"/>
    </location>
</feature>
<dbReference type="AlphaFoldDB" id="A0A9W8H2X4"/>
<keyword evidence="4 6" id="KW-0472">Membrane</keyword>
<evidence type="ECO:0000256" key="4">
    <source>
        <dbReference type="ARBA" id="ARBA00023136"/>
    </source>
</evidence>
<evidence type="ECO:0000256" key="5">
    <source>
        <dbReference type="SAM" id="MobiDB-lite"/>
    </source>
</evidence>
<evidence type="ECO:0000256" key="6">
    <source>
        <dbReference type="SAM" id="Phobius"/>
    </source>
</evidence>
<sequence length="480" mass="53601">MGNAMSFSVTAEEKARVEIFKARQMVLEPRQAADLIMVIVITVVYFFQLLAVLFMLWNRKYPPIKAKNPWMMLPIFLAYIFWFVGDLHVNGHAPLKGTALENCKAFGVWLHLLFGIYPVSVLIGLRSYSLYQVFCRNRPFVGFQLYASVAFVVGWLLTFGIVSSALPGSKTVYYLDGFDMCSYSSGFQAAIFVYVWIAWFVVAALNWRIRNIKSSFNESREITVACTVVFSVLTFVTVLSYVEPTYPLSLKWRILTTSLNHFSTIATWWLPMAVPMYKCLTDREAYQKEWVLKLRQDGLQRAYHVNTESTDGVTAPGESYSYLHQCQADQRRVMALNKELGSANANGEFFYSPNNEAGTEKVNTHIRTDVLGSSVSSGNDDGEVGIHSNSSDSNLVQRSQLSPAPKRPWDKLTNAVSNIGGPSLVSGLNSSASVSPSAATQLYTPIINFSEPATNTPHRSNVAQSSHSNGKYTPDGRQLI</sequence>
<feature type="transmembrane region" description="Helical" evidence="6">
    <location>
        <begin position="69"/>
        <end position="85"/>
    </location>
</feature>
<gene>
    <name evidence="8" type="ORF">GGI19_000510</name>
</gene>
<evidence type="ECO:0000256" key="3">
    <source>
        <dbReference type="ARBA" id="ARBA00022989"/>
    </source>
</evidence>